<dbReference type="Pfam" id="PF08823">
    <property type="entry name" value="PG_binding_2"/>
    <property type="match status" value="1"/>
</dbReference>
<name>A0A2S5GB29_9BACL</name>
<dbReference type="RefSeq" id="WP_104058172.1">
    <property type="nucleotide sequence ID" value="NZ_PREZ01000004.1"/>
</dbReference>
<dbReference type="Proteomes" id="UP000239047">
    <property type="component" value="Unassembled WGS sequence"/>
</dbReference>
<dbReference type="PANTHER" id="PTHR39328:SF1">
    <property type="entry name" value="BLL2871 PROTEIN"/>
    <property type="match status" value="1"/>
</dbReference>
<gene>
    <name evidence="2" type="ORF">C4B60_11615</name>
</gene>
<reference evidence="2 3" key="1">
    <citation type="submission" date="2018-02" db="EMBL/GenBank/DDBJ databases">
        <title>Jeotgalibacillus proteolyticum sp. nov. a protease producing bacterium isolated from ocean sediments of Laizhou Bay.</title>
        <authorList>
            <person name="Li Y."/>
        </authorList>
    </citation>
    <scope>NUCLEOTIDE SEQUENCE [LARGE SCALE GENOMIC DNA]</scope>
    <source>
        <strain evidence="2 3">22-7</strain>
    </source>
</reference>
<evidence type="ECO:0000313" key="3">
    <source>
        <dbReference type="Proteomes" id="UP000239047"/>
    </source>
</evidence>
<comment type="caution">
    <text evidence="2">The sequence shown here is derived from an EMBL/GenBank/DDBJ whole genome shotgun (WGS) entry which is preliminary data.</text>
</comment>
<sequence length="275" mass="29917">MTYSIVGYDPIEKEWGVATQSKFLGVGAVVPYAVAGVGAIATQSYANTTYGPEGIAYMMAGSNAEETLKLLTQDDEDRELRQVGIVDGMGNAATFTGDRCFDWAGGLSGKNYAIQGNILVPGTVEAMAESFEGSTGSLAERLLASLAAGQAAGGDSRGQQSAALLVVKEKGGYGGYNDRFIDLRVDDHPTPVDELSRIFRLHQLYFAPSNKNNIVPIEGEVETKLEYQLVRLGYKKENVSLSHALRNYLHTENFEMRKQDDGYIDLDVLEYMTQS</sequence>
<dbReference type="OrthoDB" id="9790012at2"/>
<dbReference type="PANTHER" id="PTHR39328">
    <property type="entry name" value="BLL2871 PROTEIN"/>
    <property type="match status" value="1"/>
</dbReference>
<dbReference type="InterPro" id="IPR029055">
    <property type="entry name" value="Ntn_hydrolases_N"/>
</dbReference>
<dbReference type="AlphaFoldDB" id="A0A2S5GB29"/>
<proteinExistence type="predicted"/>
<dbReference type="Pfam" id="PF06267">
    <property type="entry name" value="DUF1028"/>
    <property type="match status" value="1"/>
</dbReference>
<protein>
    <submittedName>
        <fullName evidence="2">Fimbrial assembly protein FimA</fullName>
    </submittedName>
</protein>
<organism evidence="2 3">
    <name type="scientific">Jeotgalibacillus proteolyticus</name>
    <dbReference type="NCBI Taxonomy" id="2082395"/>
    <lineage>
        <taxon>Bacteria</taxon>
        <taxon>Bacillati</taxon>
        <taxon>Bacillota</taxon>
        <taxon>Bacilli</taxon>
        <taxon>Bacillales</taxon>
        <taxon>Caryophanaceae</taxon>
        <taxon>Jeotgalibacillus</taxon>
    </lineage>
</organism>
<keyword evidence="3" id="KW-1185">Reference proteome</keyword>
<evidence type="ECO:0000313" key="2">
    <source>
        <dbReference type="EMBL" id="PPA70222.1"/>
    </source>
</evidence>
<dbReference type="SUPFAM" id="SSF56235">
    <property type="entry name" value="N-terminal nucleophile aminohydrolases (Ntn hydrolases)"/>
    <property type="match status" value="1"/>
</dbReference>
<accession>A0A2S5GB29</accession>
<dbReference type="InterPro" id="IPR010430">
    <property type="entry name" value="DUF1028"/>
</dbReference>
<feature type="domain" description="Putative peptidoglycan binding" evidence="1">
    <location>
        <begin position="210"/>
        <end position="272"/>
    </location>
</feature>
<dbReference type="EMBL" id="PREZ01000004">
    <property type="protein sequence ID" value="PPA70222.1"/>
    <property type="molecule type" value="Genomic_DNA"/>
</dbReference>
<dbReference type="Gene3D" id="3.60.20.10">
    <property type="entry name" value="Glutamine Phosphoribosylpyrophosphate, subunit 1, domain 1"/>
    <property type="match status" value="1"/>
</dbReference>
<dbReference type="InterPro" id="IPR014927">
    <property type="entry name" value="PG-bd_2"/>
</dbReference>
<evidence type="ECO:0000259" key="1">
    <source>
        <dbReference type="Pfam" id="PF08823"/>
    </source>
</evidence>